<dbReference type="Gene3D" id="1.10.10.2520">
    <property type="entry name" value="Cell wall hydrolase SleB, domain 1"/>
    <property type="match status" value="1"/>
</dbReference>
<gene>
    <name evidence="4" type="ORF">WMO14_10740</name>
</gene>
<feature type="chain" id="PRO_5046277627" evidence="2">
    <location>
        <begin position="21"/>
        <end position="335"/>
    </location>
</feature>
<evidence type="ECO:0000313" key="5">
    <source>
        <dbReference type="Proteomes" id="UP001442364"/>
    </source>
</evidence>
<accession>A0ABV1BX82</accession>
<dbReference type="GO" id="GO:0016787">
    <property type="term" value="F:hydrolase activity"/>
    <property type="evidence" value="ECO:0007669"/>
    <property type="project" value="UniProtKB-KW"/>
</dbReference>
<evidence type="ECO:0000256" key="1">
    <source>
        <dbReference type="SAM" id="Coils"/>
    </source>
</evidence>
<feature type="coiled-coil region" evidence="1">
    <location>
        <begin position="152"/>
        <end position="189"/>
    </location>
</feature>
<reference evidence="4 5" key="1">
    <citation type="submission" date="2024-03" db="EMBL/GenBank/DDBJ databases">
        <title>Human intestinal bacterial collection.</title>
        <authorList>
            <person name="Pauvert C."/>
            <person name="Hitch T.C.A."/>
            <person name="Clavel T."/>
        </authorList>
    </citation>
    <scope>NUCLEOTIDE SEQUENCE [LARGE SCALE GENOMIC DNA]</scope>
    <source>
        <strain evidence="4 5">CLA-AA-H255</strain>
    </source>
</reference>
<proteinExistence type="predicted"/>
<dbReference type="Pfam" id="PF07486">
    <property type="entry name" value="Hydrolase_2"/>
    <property type="match status" value="1"/>
</dbReference>
<evidence type="ECO:0000259" key="3">
    <source>
        <dbReference type="Pfam" id="PF07486"/>
    </source>
</evidence>
<feature type="domain" description="Cell wall hydrolase SleB" evidence="3">
    <location>
        <begin position="230"/>
        <end position="334"/>
    </location>
</feature>
<keyword evidence="5" id="KW-1185">Reference proteome</keyword>
<feature type="signal peptide" evidence="2">
    <location>
        <begin position="1"/>
        <end position="20"/>
    </location>
</feature>
<dbReference type="RefSeq" id="WP_082437215.1">
    <property type="nucleotide sequence ID" value="NZ_DAWDAH010000002.1"/>
</dbReference>
<protein>
    <submittedName>
        <fullName evidence="4">Cell wall hydrolase</fullName>
    </submittedName>
</protein>
<name>A0ABV1BX82_9FIRM</name>
<sequence>MKLRSSKAACCLGATLVVMMMPVLPKVTDAKPTYEQHESTITDTEVRVASYAANVEEVILTGYEEQQGQMQNKALAITEPYLDVYSADDENSSVNGRLYKNTVVDVLEVNGSMTKISSGNCEGYTKTAALLFNQEAEVIAQTLDDEDILTGYTIEEAEAKEAEEEAARIAEEERIAAEQEAARIAEEERIQAVISRTISGTDISYNSTMSVSNEEIYLLACIIDWEAAYEPYEGKLAVANVVLNRVRSSNYPNSITGVIYQKSQFSGASDGAGGPSAKFQNRLNSGIRTQECMDAALEALSGKNNIGGYTSFRMVSITNLSAMSDYVIIGGHVFH</sequence>
<keyword evidence="4" id="KW-0378">Hydrolase</keyword>
<organism evidence="4 5">
    <name type="scientific">[Lactobacillus] rogosae</name>
    <dbReference type="NCBI Taxonomy" id="706562"/>
    <lineage>
        <taxon>Bacteria</taxon>
        <taxon>Bacillati</taxon>
        <taxon>Bacillota</taxon>
        <taxon>Clostridia</taxon>
        <taxon>Lachnospirales</taxon>
        <taxon>Lachnospiraceae</taxon>
        <taxon>Lachnospira</taxon>
    </lineage>
</organism>
<dbReference type="InterPro" id="IPR042047">
    <property type="entry name" value="SleB_dom1"/>
</dbReference>
<dbReference type="EMBL" id="JBBMER010000008">
    <property type="protein sequence ID" value="MEQ2380352.1"/>
    <property type="molecule type" value="Genomic_DNA"/>
</dbReference>
<dbReference type="InterPro" id="IPR011105">
    <property type="entry name" value="Cell_wall_hydrolase_SleB"/>
</dbReference>
<comment type="caution">
    <text evidence="4">The sequence shown here is derived from an EMBL/GenBank/DDBJ whole genome shotgun (WGS) entry which is preliminary data.</text>
</comment>
<evidence type="ECO:0000256" key="2">
    <source>
        <dbReference type="SAM" id="SignalP"/>
    </source>
</evidence>
<keyword evidence="2" id="KW-0732">Signal</keyword>
<evidence type="ECO:0000313" key="4">
    <source>
        <dbReference type="EMBL" id="MEQ2380352.1"/>
    </source>
</evidence>
<dbReference type="Proteomes" id="UP001442364">
    <property type="component" value="Unassembled WGS sequence"/>
</dbReference>
<keyword evidence="1" id="KW-0175">Coiled coil</keyword>